<protein>
    <submittedName>
        <fullName evidence="2">Uncharacterized protein</fullName>
    </submittedName>
</protein>
<accession>G5SNP9</accession>
<evidence type="ECO:0000313" key="3">
    <source>
        <dbReference type="Proteomes" id="UP000003598"/>
    </source>
</evidence>
<dbReference type="AlphaFoldDB" id="G5SNP9"/>
<dbReference type="EMBL" id="AFFY01000015">
    <property type="protein sequence ID" value="EHH01315.1"/>
    <property type="molecule type" value="Genomic_DNA"/>
</dbReference>
<sequence length="52" mass="5629">MLHEYADEPAASRRGGKHFARGRADEGGDVRQGPAVPSVHLAQVEVFGFPVR</sequence>
<dbReference type="Proteomes" id="UP000003598">
    <property type="component" value="Unassembled WGS sequence"/>
</dbReference>
<gene>
    <name evidence="2" type="ORF">HMPREF9441_00980</name>
</gene>
<keyword evidence="3" id="KW-1185">Reference proteome</keyword>
<evidence type="ECO:0000313" key="2">
    <source>
        <dbReference type="EMBL" id="EHH01315.1"/>
    </source>
</evidence>
<organism evidence="2 3">
    <name type="scientific">Paraprevotella clara YIT 11840</name>
    <dbReference type="NCBI Taxonomy" id="762968"/>
    <lineage>
        <taxon>Bacteria</taxon>
        <taxon>Pseudomonadati</taxon>
        <taxon>Bacteroidota</taxon>
        <taxon>Bacteroidia</taxon>
        <taxon>Bacteroidales</taxon>
        <taxon>Prevotellaceae</taxon>
        <taxon>Paraprevotella</taxon>
    </lineage>
</organism>
<name>G5SNP9_9BACT</name>
<evidence type="ECO:0000256" key="1">
    <source>
        <dbReference type="SAM" id="MobiDB-lite"/>
    </source>
</evidence>
<dbReference type="HOGENOM" id="CLU_3082772_0_0_10"/>
<reference evidence="2 3" key="1">
    <citation type="submission" date="2011-03" db="EMBL/GenBank/DDBJ databases">
        <authorList>
            <person name="Weinstock G."/>
            <person name="Sodergren E."/>
            <person name="Clifton S."/>
            <person name="Fulton L."/>
            <person name="Fulton B."/>
            <person name="Courtney L."/>
            <person name="Fronick C."/>
            <person name="Harrison M."/>
            <person name="Strong C."/>
            <person name="Farmer C."/>
            <person name="Delahaunty K."/>
            <person name="Markovic C."/>
            <person name="Hall O."/>
            <person name="Minx P."/>
            <person name="Tomlinson C."/>
            <person name="Mitreva M."/>
            <person name="Hou S."/>
            <person name="Chen J."/>
            <person name="Wollam A."/>
            <person name="Pepin K.H."/>
            <person name="Johnson M."/>
            <person name="Bhonagiri V."/>
            <person name="Zhang X."/>
            <person name="Suruliraj S."/>
            <person name="Warren W."/>
            <person name="Chinwalla A."/>
            <person name="Mardis E.R."/>
            <person name="Wilson R.K."/>
        </authorList>
    </citation>
    <scope>NUCLEOTIDE SEQUENCE [LARGE SCALE GENOMIC DNA]</scope>
    <source>
        <strain evidence="2 3">YIT 11840</strain>
    </source>
</reference>
<feature type="region of interest" description="Disordered" evidence="1">
    <location>
        <begin position="1"/>
        <end position="36"/>
    </location>
</feature>
<comment type="caution">
    <text evidence="2">The sequence shown here is derived from an EMBL/GenBank/DDBJ whole genome shotgun (WGS) entry which is preliminary data.</text>
</comment>
<proteinExistence type="predicted"/>
<dbReference type="STRING" id="762968.HMPREF9441_00980"/>